<keyword evidence="1" id="KW-0472">Membrane</keyword>
<accession>A0A0A9CU37</accession>
<dbReference type="EMBL" id="GBRH01222893">
    <property type="protein sequence ID" value="JAD75002.1"/>
    <property type="molecule type" value="Transcribed_RNA"/>
</dbReference>
<feature type="transmembrane region" description="Helical" evidence="1">
    <location>
        <begin position="12"/>
        <end position="35"/>
    </location>
</feature>
<evidence type="ECO:0000256" key="1">
    <source>
        <dbReference type="SAM" id="Phobius"/>
    </source>
</evidence>
<organism evidence="2">
    <name type="scientific">Arundo donax</name>
    <name type="common">Giant reed</name>
    <name type="synonym">Donax arundinaceus</name>
    <dbReference type="NCBI Taxonomy" id="35708"/>
    <lineage>
        <taxon>Eukaryota</taxon>
        <taxon>Viridiplantae</taxon>
        <taxon>Streptophyta</taxon>
        <taxon>Embryophyta</taxon>
        <taxon>Tracheophyta</taxon>
        <taxon>Spermatophyta</taxon>
        <taxon>Magnoliopsida</taxon>
        <taxon>Liliopsida</taxon>
        <taxon>Poales</taxon>
        <taxon>Poaceae</taxon>
        <taxon>PACMAD clade</taxon>
        <taxon>Arundinoideae</taxon>
        <taxon>Arundineae</taxon>
        <taxon>Arundo</taxon>
    </lineage>
</organism>
<keyword evidence="1" id="KW-1133">Transmembrane helix</keyword>
<keyword evidence="1" id="KW-0812">Transmembrane</keyword>
<name>A0A0A9CU37_ARUDO</name>
<evidence type="ECO:0000313" key="2">
    <source>
        <dbReference type="EMBL" id="JAD75002.1"/>
    </source>
</evidence>
<sequence length="293" mass="32349">MVWICLWDLWIYAFLAFFPLFFVFPFFLGLGGLVVHRPWQPHTRAVVLITGAPPPRCSLPSHGCHPPSTAPIASTMAMARAAVLSGDVALWEGEVERREGMRRDGAAVRVARRCSDQGARRHLPAGRPFPVRRATTQVWDSFLPFSFLVLVLCDLLLVLADFGGHGKLRRCAGVVLVEPKGSIGSFLLGWGSWSESHGCLGSSALPLTCHCSHRSYPTTAPLLSCCGLHPVCRCHPETEVKRMEWRSWKAGARLGALSLPSEIAAWFCRSDNLSSPQWSRNPMVANARLLPWS</sequence>
<proteinExistence type="predicted"/>
<feature type="transmembrane region" description="Helical" evidence="1">
    <location>
        <begin position="142"/>
        <end position="160"/>
    </location>
</feature>
<protein>
    <submittedName>
        <fullName evidence="2">Uncharacterized protein</fullName>
    </submittedName>
</protein>
<reference evidence="2" key="2">
    <citation type="journal article" date="2015" name="Data Brief">
        <title>Shoot transcriptome of the giant reed, Arundo donax.</title>
        <authorList>
            <person name="Barrero R.A."/>
            <person name="Guerrero F.D."/>
            <person name="Moolhuijzen P."/>
            <person name="Goolsby J.A."/>
            <person name="Tidwell J."/>
            <person name="Bellgard S.E."/>
            <person name="Bellgard M.I."/>
        </authorList>
    </citation>
    <scope>NUCLEOTIDE SEQUENCE</scope>
    <source>
        <tissue evidence="2">Shoot tissue taken approximately 20 cm above the soil surface</tissue>
    </source>
</reference>
<reference evidence="2" key="1">
    <citation type="submission" date="2014-09" db="EMBL/GenBank/DDBJ databases">
        <authorList>
            <person name="Magalhaes I.L.F."/>
            <person name="Oliveira U."/>
            <person name="Santos F.R."/>
            <person name="Vidigal T.H.D.A."/>
            <person name="Brescovit A.D."/>
            <person name="Santos A.J."/>
        </authorList>
    </citation>
    <scope>NUCLEOTIDE SEQUENCE</scope>
    <source>
        <tissue evidence="2">Shoot tissue taken approximately 20 cm above the soil surface</tissue>
    </source>
</reference>
<dbReference type="AlphaFoldDB" id="A0A0A9CU37"/>